<dbReference type="Gene3D" id="3.30.497.10">
    <property type="entry name" value="Antithrombin, subunit I, domain 2"/>
    <property type="match status" value="1"/>
</dbReference>
<organism evidence="6 7">
    <name type="scientific">Vanessa tameamea</name>
    <name type="common">Kamehameha butterfly</name>
    <dbReference type="NCBI Taxonomy" id="334116"/>
    <lineage>
        <taxon>Eukaryota</taxon>
        <taxon>Metazoa</taxon>
        <taxon>Ecdysozoa</taxon>
        <taxon>Arthropoda</taxon>
        <taxon>Hexapoda</taxon>
        <taxon>Insecta</taxon>
        <taxon>Pterygota</taxon>
        <taxon>Neoptera</taxon>
        <taxon>Endopterygota</taxon>
        <taxon>Lepidoptera</taxon>
        <taxon>Glossata</taxon>
        <taxon>Ditrysia</taxon>
        <taxon>Papilionoidea</taxon>
        <taxon>Nymphalidae</taxon>
        <taxon>Nymphalinae</taxon>
        <taxon>Vanessa</taxon>
    </lineage>
</organism>
<dbReference type="InterPro" id="IPR036186">
    <property type="entry name" value="Serpin_sf"/>
</dbReference>
<dbReference type="PANTHER" id="PTHR11461">
    <property type="entry name" value="SERINE PROTEASE INHIBITOR, SERPIN"/>
    <property type="match status" value="1"/>
</dbReference>
<feature type="domain" description="Serpin" evidence="5">
    <location>
        <begin position="28"/>
        <end position="398"/>
    </location>
</feature>
<evidence type="ECO:0000256" key="2">
    <source>
        <dbReference type="ARBA" id="ARBA00022690"/>
    </source>
</evidence>
<keyword evidence="3 7" id="KW-0722">Serine protease inhibitor</keyword>
<sequence>MSPFVIYIIVIFINSFCETKFDALRKRLALEAILANSNQSIVVSPLLVRFSLCKVASVASGYSRTELMTVLGINSTKMLQDCYQSLKDVIDPLKNIDVLLLNKIIVNYTDDINPNFITNSTDYGVKVDKVSFNYPKMAVSFINRWVEKASYKRITGILDQTDLDNKTSIILISLAYFKVTWEFPFDIRLTKNKKFHHRDGNVSYVPMMLNTGLYLCLNDEVNNIQYINVKLASYGLSVTFAVPQTNKGIDMFLSQLSKNKDIIRDVFKRMRFEIISIMVPRFKIKCRIEWNKLLQKIGVTRVFNESDSGLKNVLKKDSKLKNVTLSKVKQSTFIDIDEMGIFRQTPVKDLFDVQYSQKDSILYAIADRPFYFIIALQADVRSHPLEIQELFTGVYYGPDNK</sequence>
<dbReference type="SMART" id="SM00093">
    <property type="entry name" value="SERPIN"/>
    <property type="match status" value="1"/>
</dbReference>
<keyword evidence="2 7" id="KW-0646">Protease inhibitor</keyword>
<evidence type="ECO:0000256" key="4">
    <source>
        <dbReference type="RuleBase" id="RU000411"/>
    </source>
</evidence>
<dbReference type="InterPro" id="IPR023796">
    <property type="entry name" value="Serpin_dom"/>
</dbReference>
<gene>
    <name evidence="7" type="primary">LOC113397562</name>
</gene>
<dbReference type="Pfam" id="PF00079">
    <property type="entry name" value="Serpin"/>
    <property type="match status" value="1"/>
</dbReference>
<keyword evidence="6" id="KW-1185">Reference proteome</keyword>
<evidence type="ECO:0000313" key="6">
    <source>
        <dbReference type="Proteomes" id="UP001652626"/>
    </source>
</evidence>
<dbReference type="Gene3D" id="2.30.39.10">
    <property type="entry name" value="Alpha-1-antitrypsin, domain 1"/>
    <property type="match status" value="1"/>
</dbReference>
<comment type="similarity">
    <text evidence="1 4">Belongs to the serpin family.</text>
</comment>
<evidence type="ECO:0000313" key="7">
    <source>
        <dbReference type="RefSeq" id="XP_064073434.1"/>
    </source>
</evidence>
<reference evidence="6" key="1">
    <citation type="submission" date="2025-05" db="UniProtKB">
        <authorList>
            <consortium name="RefSeq"/>
        </authorList>
    </citation>
    <scope>NUCLEOTIDE SEQUENCE [LARGE SCALE GENOMIC DNA]</scope>
</reference>
<name>A0ABM4AQ53_VANTA</name>
<dbReference type="InterPro" id="IPR000215">
    <property type="entry name" value="Serpin_fam"/>
</dbReference>
<reference evidence="7" key="2">
    <citation type="submission" date="2025-08" db="UniProtKB">
        <authorList>
            <consortium name="RefSeq"/>
        </authorList>
    </citation>
    <scope>IDENTIFICATION</scope>
    <source>
        <tissue evidence="7">Whole body</tissue>
    </source>
</reference>
<dbReference type="CDD" id="cd00172">
    <property type="entry name" value="serpin"/>
    <property type="match status" value="1"/>
</dbReference>
<dbReference type="PANTHER" id="PTHR11461:SF211">
    <property type="entry name" value="GH10112P-RELATED"/>
    <property type="match status" value="1"/>
</dbReference>
<proteinExistence type="inferred from homology"/>
<protein>
    <submittedName>
        <fullName evidence="7">Serine protease inhibitor 3/4-like</fullName>
    </submittedName>
</protein>
<accession>A0ABM4AQ53</accession>
<dbReference type="Proteomes" id="UP001652626">
    <property type="component" value="Chromosome 3"/>
</dbReference>
<evidence type="ECO:0000259" key="5">
    <source>
        <dbReference type="SMART" id="SM00093"/>
    </source>
</evidence>
<dbReference type="InterPro" id="IPR042185">
    <property type="entry name" value="Serpin_sf_2"/>
</dbReference>
<evidence type="ECO:0000256" key="3">
    <source>
        <dbReference type="ARBA" id="ARBA00022900"/>
    </source>
</evidence>
<dbReference type="GO" id="GO:0004867">
    <property type="term" value="F:serine-type endopeptidase inhibitor activity"/>
    <property type="evidence" value="ECO:0007669"/>
    <property type="project" value="UniProtKB-KW"/>
</dbReference>
<evidence type="ECO:0000256" key="1">
    <source>
        <dbReference type="ARBA" id="ARBA00009500"/>
    </source>
</evidence>
<dbReference type="RefSeq" id="XP_064073434.1">
    <property type="nucleotide sequence ID" value="XM_064217364.1"/>
</dbReference>
<dbReference type="GeneID" id="113397562"/>
<dbReference type="SUPFAM" id="SSF56574">
    <property type="entry name" value="Serpins"/>
    <property type="match status" value="1"/>
</dbReference>
<dbReference type="InterPro" id="IPR042178">
    <property type="entry name" value="Serpin_sf_1"/>
</dbReference>